<protein>
    <submittedName>
        <fullName evidence="3">Metallophosphoesterase family protein</fullName>
    </submittedName>
</protein>
<feature type="domain" description="Calcineurin-like phosphoesterase" evidence="2">
    <location>
        <begin position="1"/>
        <end position="160"/>
    </location>
</feature>
<accession>A0ABU5HAU3</accession>
<dbReference type="Gene3D" id="3.60.21.10">
    <property type="match status" value="1"/>
</dbReference>
<keyword evidence="4" id="KW-1185">Reference proteome</keyword>
<dbReference type="PANTHER" id="PTHR42850:SF2">
    <property type="entry name" value="BLL5683 PROTEIN"/>
    <property type="match status" value="1"/>
</dbReference>
<dbReference type="InterPro" id="IPR050126">
    <property type="entry name" value="Ap4A_hydrolase"/>
</dbReference>
<evidence type="ECO:0000313" key="3">
    <source>
        <dbReference type="EMBL" id="MDY7229917.1"/>
    </source>
</evidence>
<gene>
    <name evidence="3" type="ORF">SYV04_26225</name>
</gene>
<dbReference type="CDD" id="cd00838">
    <property type="entry name" value="MPP_superfamily"/>
    <property type="match status" value="1"/>
</dbReference>
<dbReference type="InterPro" id="IPR029052">
    <property type="entry name" value="Metallo-depent_PP-like"/>
</dbReference>
<organism evidence="3 4">
    <name type="scientific">Hyalangium rubrum</name>
    <dbReference type="NCBI Taxonomy" id="3103134"/>
    <lineage>
        <taxon>Bacteria</taxon>
        <taxon>Pseudomonadati</taxon>
        <taxon>Myxococcota</taxon>
        <taxon>Myxococcia</taxon>
        <taxon>Myxococcales</taxon>
        <taxon>Cystobacterineae</taxon>
        <taxon>Archangiaceae</taxon>
        <taxon>Hyalangium</taxon>
    </lineage>
</organism>
<dbReference type="RefSeq" id="WP_321548636.1">
    <property type="nucleotide sequence ID" value="NZ_JAXIVS010000009.1"/>
</dbReference>
<dbReference type="SUPFAM" id="SSF56300">
    <property type="entry name" value="Metallo-dependent phosphatases"/>
    <property type="match status" value="1"/>
</dbReference>
<evidence type="ECO:0000259" key="2">
    <source>
        <dbReference type="Pfam" id="PF00149"/>
    </source>
</evidence>
<dbReference type="Pfam" id="PF00149">
    <property type="entry name" value="Metallophos"/>
    <property type="match status" value="1"/>
</dbReference>
<sequence length="335" mass="36918">MRVAILADIHGNLPACEAVLEDIERMAPDYIVAAGDLALRGAHPRETVELLADRCDALLMGNTDCYLAGNYLGGAYRERDHWKTELLRWTRDQLGEAHLKTLGALPFSVRYSPRKGQDLFVCHANPKNLEESLDPTLDEMSVRRFFMHLDAAACAFGHLHFPYRRRVGRMLIADVASAGIPRDGDLRPAYGIFTYTPKGWRVQIRRVRYPVRKATQALTARKVPGGPILIHKLVEARYRHHHALLEAARRHSGLPPPGPVLRPPPGAPPRPAPVSDELPVVDAEPPVPRADEAEAAALRQEAVEAGELRHVPEPELPDEPAMASAPLGAVSDLDG</sequence>
<dbReference type="InterPro" id="IPR004843">
    <property type="entry name" value="Calcineurin-like_PHP"/>
</dbReference>
<proteinExistence type="predicted"/>
<reference evidence="3 4" key="1">
    <citation type="submission" date="2023-12" db="EMBL/GenBank/DDBJ databases">
        <title>the genome sequence of Hyalangium sp. s54d21.</title>
        <authorList>
            <person name="Zhang X."/>
        </authorList>
    </citation>
    <scope>NUCLEOTIDE SEQUENCE [LARGE SCALE GENOMIC DNA]</scope>
    <source>
        <strain evidence="4">s54d21</strain>
    </source>
</reference>
<evidence type="ECO:0000256" key="1">
    <source>
        <dbReference type="SAM" id="MobiDB-lite"/>
    </source>
</evidence>
<feature type="compositionally biased region" description="Pro residues" evidence="1">
    <location>
        <begin position="254"/>
        <end position="272"/>
    </location>
</feature>
<dbReference type="EMBL" id="JAXIVS010000009">
    <property type="protein sequence ID" value="MDY7229917.1"/>
    <property type="molecule type" value="Genomic_DNA"/>
</dbReference>
<name>A0ABU5HAU3_9BACT</name>
<comment type="caution">
    <text evidence="3">The sequence shown here is derived from an EMBL/GenBank/DDBJ whole genome shotgun (WGS) entry which is preliminary data.</text>
</comment>
<dbReference type="Proteomes" id="UP001291309">
    <property type="component" value="Unassembled WGS sequence"/>
</dbReference>
<feature type="region of interest" description="Disordered" evidence="1">
    <location>
        <begin position="250"/>
        <end position="335"/>
    </location>
</feature>
<dbReference type="PANTHER" id="PTHR42850">
    <property type="entry name" value="METALLOPHOSPHOESTERASE"/>
    <property type="match status" value="1"/>
</dbReference>
<evidence type="ECO:0000313" key="4">
    <source>
        <dbReference type="Proteomes" id="UP001291309"/>
    </source>
</evidence>